<reference evidence="1" key="1">
    <citation type="submission" date="2022-03" db="EMBL/GenBank/DDBJ databases">
        <authorList>
            <person name="Sayadi A."/>
        </authorList>
    </citation>
    <scope>NUCLEOTIDE SEQUENCE</scope>
</reference>
<evidence type="ECO:0000313" key="2">
    <source>
        <dbReference type="Proteomes" id="UP001152888"/>
    </source>
</evidence>
<keyword evidence="2" id="KW-1185">Reference proteome</keyword>
<organism evidence="1 2">
    <name type="scientific">Acanthoscelides obtectus</name>
    <name type="common">Bean weevil</name>
    <name type="synonym">Bruchus obtectus</name>
    <dbReference type="NCBI Taxonomy" id="200917"/>
    <lineage>
        <taxon>Eukaryota</taxon>
        <taxon>Metazoa</taxon>
        <taxon>Ecdysozoa</taxon>
        <taxon>Arthropoda</taxon>
        <taxon>Hexapoda</taxon>
        <taxon>Insecta</taxon>
        <taxon>Pterygota</taxon>
        <taxon>Neoptera</taxon>
        <taxon>Endopterygota</taxon>
        <taxon>Coleoptera</taxon>
        <taxon>Polyphaga</taxon>
        <taxon>Cucujiformia</taxon>
        <taxon>Chrysomeloidea</taxon>
        <taxon>Chrysomelidae</taxon>
        <taxon>Bruchinae</taxon>
        <taxon>Bruchini</taxon>
        <taxon>Acanthoscelides</taxon>
    </lineage>
</organism>
<dbReference type="EMBL" id="CAKOFQ010010666">
    <property type="protein sequence ID" value="CAH2019967.1"/>
    <property type="molecule type" value="Genomic_DNA"/>
</dbReference>
<protein>
    <submittedName>
        <fullName evidence="1">Uncharacterized protein</fullName>
    </submittedName>
</protein>
<dbReference type="AlphaFoldDB" id="A0A9P0QH13"/>
<name>A0A9P0QH13_ACAOB</name>
<gene>
    <name evidence="1" type="ORF">ACAOBT_LOCUS37528</name>
</gene>
<dbReference type="Proteomes" id="UP001152888">
    <property type="component" value="Unassembled WGS sequence"/>
</dbReference>
<proteinExistence type="predicted"/>
<accession>A0A9P0QH13</accession>
<sequence length="51" mass="5723">MVNTAPYSRAIRSIPSHPRPTSALETCLLRQKGSYLLSKISSSQLKYIKET</sequence>
<evidence type="ECO:0000313" key="1">
    <source>
        <dbReference type="EMBL" id="CAH2019967.1"/>
    </source>
</evidence>
<comment type="caution">
    <text evidence="1">The sequence shown here is derived from an EMBL/GenBank/DDBJ whole genome shotgun (WGS) entry which is preliminary data.</text>
</comment>